<name>A0A069PJC6_9BURK</name>
<sequence length="50" mass="5733">MNLFRPGLDRTFLPGALVLPAADRDMFLTCRSSIHTIVWFWLIVVVALCR</sequence>
<comment type="caution">
    <text evidence="2">The sequence shown here is derived from an EMBL/GenBank/DDBJ whole genome shotgun (WGS) entry which is preliminary data.</text>
</comment>
<evidence type="ECO:0000313" key="3">
    <source>
        <dbReference type="Proteomes" id="UP000027466"/>
    </source>
</evidence>
<gene>
    <name evidence="2" type="ORF">BG61_22785</name>
</gene>
<dbReference type="AlphaFoldDB" id="A0A069PJC6"/>
<dbReference type="Proteomes" id="UP000027466">
    <property type="component" value="Unassembled WGS sequence"/>
</dbReference>
<proteinExistence type="predicted"/>
<dbReference type="EMBL" id="JFHC01000035">
    <property type="protein sequence ID" value="KDR40818.1"/>
    <property type="molecule type" value="Genomic_DNA"/>
</dbReference>
<keyword evidence="1" id="KW-1133">Transmembrane helix</keyword>
<accession>A0A069PJC6</accession>
<feature type="transmembrane region" description="Helical" evidence="1">
    <location>
        <begin position="32"/>
        <end position="49"/>
    </location>
</feature>
<keyword evidence="1" id="KW-0472">Membrane</keyword>
<evidence type="ECO:0000256" key="1">
    <source>
        <dbReference type="SAM" id="Phobius"/>
    </source>
</evidence>
<evidence type="ECO:0000313" key="2">
    <source>
        <dbReference type="EMBL" id="KDR40818.1"/>
    </source>
</evidence>
<keyword evidence="1" id="KW-0812">Transmembrane</keyword>
<organism evidence="2 3">
    <name type="scientific">Caballeronia glathei</name>
    <dbReference type="NCBI Taxonomy" id="60547"/>
    <lineage>
        <taxon>Bacteria</taxon>
        <taxon>Pseudomonadati</taxon>
        <taxon>Pseudomonadota</taxon>
        <taxon>Betaproteobacteria</taxon>
        <taxon>Burkholderiales</taxon>
        <taxon>Burkholderiaceae</taxon>
        <taxon>Caballeronia</taxon>
    </lineage>
</organism>
<protein>
    <submittedName>
        <fullName evidence="2">Membrane protein</fullName>
    </submittedName>
</protein>
<keyword evidence="3" id="KW-1185">Reference proteome</keyword>
<reference evidence="2 3" key="1">
    <citation type="submission" date="2014-03" db="EMBL/GenBank/DDBJ databases">
        <title>Draft Genome Sequences of Four Burkholderia Strains.</title>
        <authorList>
            <person name="Liu X.Y."/>
            <person name="Li C.X."/>
            <person name="Xu J.H."/>
        </authorList>
    </citation>
    <scope>NUCLEOTIDE SEQUENCE [LARGE SCALE GENOMIC DNA]</scope>
    <source>
        <strain evidence="2 3">DSM 50014</strain>
    </source>
</reference>